<feature type="transmembrane region" description="Helical" evidence="6">
    <location>
        <begin position="209"/>
        <end position="226"/>
    </location>
</feature>
<keyword evidence="3 6" id="KW-0812">Transmembrane</keyword>
<evidence type="ECO:0000313" key="8">
    <source>
        <dbReference type="Proteomes" id="UP001596547"/>
    </source>
</evidence>
<evidence type="ECO:0000256" key="2">
    <source>
        <dbReference type="ARBA" id="ARBA00009012"/>
    </source>
</evidence>
<feature type="transmembrane region" description="Helical" evidence="6">
    <location>
        <begin position="426"/>
        <end position="449"/>
    </location>
</feature>
<dbReference type="PANTHER" id="PTHR13353:SF5">
    <property type="entry name" value="TRANSMEMBRANE PROTEIN 19"/>
    <property type="match status" value="1"/>
</dbReference>
<dbReference type="Pfam" id="PF01940">
    <property type="entry name" value="DUF92"/>
    <property type="match status" value="1"/>
</dbReference>
<dbReference type="PANTHER" id="PTHR13353">
    <property type="entry name" value="TRANSMEMBRANE PROTEIN 19"/>
    <property type="match status" value="1"/>
</dbReference>
<dbReference type="GeneID" id="79313990"/>
<accession>A0ABD6A7A2</accession>
<feature type="transmembrane region" description="Helical" evidence="6">
    <location>
        <begin position="238"/>
        <end position="262"/>
    </location>
</feature>
<evidence type="ECO:0000256" key="6">
    <source>
        <dbReference type="SAM" id="Phobius"/>
    </source>
</evidence>
<keyword evidence="5 6" id="KW-0472">Membrane</keyword>
<dbReference type="EMBL" id="JBHTBF010000002">
    <property type="protein sequence ID" value="MFC7316292.1"/>
    <property type="molecule type" value="Genomic_DNA"/>
</dbReference>
<name>A0ABD6A7A2_9EURY</name>
<evidence type="ECO:0000256" key="1">
    <source>
        <dbReference type="ARBA" id="ARBA00004141"/>
    </source>
</evidence>
<feature type="transmembrane region" description="Helical" evidence="6">
    <location>
        <begin position="393"/>
        <end position="414"/>
    </location>
</feature>
<dbReference type="InterPro" id="IPR002794">
    <property type="entry name" value="DUF92_TMEM19"/>
</dbReference>
<evidence type="ECO:0000256" key="5">
    <source>
        <dbReference type="ARBA" id="ARBA00023136"/>
    </source>
</evidence>
<evidence type="ECO:0000256" key="3">
    <source>
        <dbReference type="ARBA" id="ARBA00022692"/>
    </source>
</evidence>
<feature type="transmembrane region" description="Helical" evidence="6">
    <location>
        <begin position="185"/>
        <end position="203"/>
    </location>
</feature>
<feature type="transmembrane region" description="Helical" evidence="6">
    <location>
        <begin position="292"/>
        <end position="312"/>
    </location>
</feature>
<sequence length="450" mass="45424">MVPTVRRAGAFAVVGTLSFVAPVLAGRIDARVAMVAATLPFVLVALLALRAIDQDSALFELFARPGDYEEGRLYGLAGFSLAAAGLALLALRFGMPVAVYVATVLLLVVGVLAEAGTREVTADAFVATSAFAAGAFGAGVLGQLAVAMLDASTSFDPPTALFLAATGALLAALLRSMLFERDDPLVMLTVGLVLWLFADLSLALDPTQVLVGLAITVVLGYVSYALETASITGMLAGVFLAFLTVILGSYGWLAVLVSFFGIGGLSTKFRYEEKRERGLAEGDDGARGSGNVLANSAVALAAVLGAAMSSMVGLPEYVFFFAFSGAVAAAMGDTLSSEIGGLYDDPRLITTLEPVRPGTDGGVTWQGVAAGLAGACVVAGIAAAFFGLGPIPALVIVIAGFAGMTVDSILGATVESDAGVIDNQGVNFLATLAGALVSGGLALAVGPVVL</sequence>
<comment type="caution">
    <text evidence="7">The sequence shown here is derived from an EMBL/GenBank/DDBJ whole genome shotgun (WGS) entry which is preliminary data.</text>
</comment>
<feature type="transmembrane region" description="Helical" evidence="6">
    <location>
        <begin position="363"/>
        <end position="386"/>
    </location>
</feature>
<dbReference type="Proteomes" id="UP001596547">
    <property type="component" value="Unassembled WGS sequence"/>
</dbReference>
<feature type="transmembrane region" description="Helical" evidence="6">
    <location>
        <begin position="97"/>
        <end position="113"/>
    </location>
</feature>
<dbReference type="AlphaFoldDB" id="A0ABD6A7A2"/>
<keyword evidence="4 6" id="KW-1133">Transmembrane helix</keyword>
<comment type="similarity">
    <text evidence="2">Belongs to the TMEM19 family.</text>
</comment>
<comment type="subcellular location">
    <subcellularLocation>
        <location evidence="1">Membrane</location>
        <topology evidence="1">Multi-pass membrane protein</topology>
    </subcellularLocation>
</comment>
<keyword evidence="8" id="KW-1185">Reference proteome</keyword>
<protein>
    <submittedName>
        <fullName evidence="7">DUF92 domain-containing protein</fullName>
    </submittedName>
</protein>
<gene>
    <name evidence="7" type="ORF">ACFQPE_05710</name>
</gene>
<evidence type="ECO:0000256" key="4">
    <source>
        <dbReference type="ARBA" id="ARBA00022989"/>
    </source>
</evidence>
<organism evidence="7 8">
    <name type="scientific">Halomarina halobia</name>
    <dbReference type="NCBI Taxonomy" id="3033386"/>
    <lineage>
        <taxon>Archaea</taxon>
        <taxon>Methanobacteriati</taxon>
        <taxon>Methanobacteriota</taxon>
        <taxon>Stenosarchaea group</taxon>
        <taxon>Halobacteria</taxon>
        <taxon>Halobacteriales</taxon>
        <taxon>Natronomonadaceae</taxon>
        <taxon>Halomarina</taxon>
    </lineage>
</organism>
<dbReference type="RefSeq" id="WP_276304449.1">
    <property type="nucleotide sequence ID" value="NZ_CP119992.1"/>
</dbReference>
<feature type="transmembrane region" description="Helical" evidence="6">
    <location>
        <begin position="73"/>
        <end position="91"/>
    </location>
</feature>
<evidence type="ECO:0000313" key="7">
    <source>
        <dbReference type="EMBL" id="MFC7316292.1"/>
    </source>
</evidence>
<feature type="transmembrane region" description="Helical" evidence="6">
    <location>
        <begin position="35"/>
        <end position="52"/>
    </location>
</feature>
<dbReference type="GO" id="GO:0016020">
    <property type="term" value="C:membrane"/>
    <property type="evidence" value="ECO:0007669"/>
    <property type="project" value="UniProtKB-SubCell"/>
</dbReference>
<feature type="transmembrane region" description="Helical" evidence="6">
    <location>
        <begin position="160"/>
        <end position="178"/>
    </location>
</feature>
<proteinExistence type="inferred from homology"/>
<feature type="transmembrane region" description="Helical" evidence="6">
    <location>
        <begin position="125"/>
        <end position="148"/>
    </location>
</feature>
<reference evidence="7 8" key="1">
    <citation type="journal article" date="2019" name="Int. J. Syst. Evol. Microbiol.">
        <title>The Global Catalogue of Microorganisms (GCM) 10K type strain sequencing project: providing services to taxonomists for standard genome sequencing and annotation.</title>
        <authorList>
            <consortium name="The Broad Institute Genomics Platform"/>
            <consortium name="The Broad Institute Genome Sequencing Center for Infectious Disease"/>
            <person name="Wu L."/>
            <person name="Ma J."/>
        </authorList>
    </citation>
    <scope>NUCLEOTIDE SEQUENCE [LARGE SCALE GENOMIC DNA]</scope>
    <source>
        <strain evidence="7 8">PSR21</strain>
    </source>
</reference>